<gene>
    <name evidence="2" type="ORF">GLO26_10580</name>
</gene>
<evidence type="ECO:0000313" key="3">
    <source>
        <dbReference type="Proteomes" id="UP000638836"/>
    </source>
</evidence>
<dbReference type="PANTHER" id="PTHR44167">
    <property type="entry name" value="OVARIAN-SPECIFIC SERINE/THREONINE-PROTEIN KINASE LOK-RELATED"/>
    <property type="match status" value="1"/>
</dbReference>
<dbReference type="InterPro" id="IPR011009">
    <property type="entry name" value="Kinase-like_dom_sf"/>
</dbReference>
<dbReference type="InterPro" id="IPR000719">
    <property type="entry name" value="Prot_kinase_dom"/>
</dbReference>
<dbReference type="SUPFAM" id="SSF56112">
    <property type="entry name" value="Protein kinase-like (PK-like)"/>
    <property type="match status" value="1"/>
</dbReference>
<dbReference type="InterPro" id="IPR008266">
    <property type="entry name" value="Tyr_kinase_AS"/>
</dbReference>
<dbReference type="InterPro" id="IPR038498">
    <property type="entry name" value="OspF/SpvC_sf"/>
</dbReference>
<dbReference type="RefSeq" id="WP_023176410.1">
    <property type="nucleotide sequence ID" value="NZ_WNJQ01000014.1"/>
</dbReference>
<dbReference type="SUPFAM" id="SSF158745">
    <property type="entry name" value="LanC-like"/>
    <property type="match status" value="1"/>
</dbReference>
<dbReference type="PROSITE" id="PS50011">
    <property type="entry name" value="PROTEIN_KINASE_DOM"/>
    <property type="match status" value="1"/>
</dbReference>
<keyword evidence="3" id="KW-1185">Reference proteome</keyword>
<dbReference type="Pfam" id="PF00069">
    <property type="entry name" value="Pkinase"/>
    <property type="match status" value="1"/>
</dbReference>
<dbReference type="PANTHER" id="PTHR44167:SF30">
    <property type="entry name" value="PHOSPHORYLASE KINASE"/>
    <property type="match status" value="1"/>
</dbReference>
<protein>
    <recommendedName>
        <fullName evidence="1">Protein kinase domain-containing protein</fullName>
    </recommendedName>
</protein>
<dbReference type="Pfam" id="PF25816">
    <property type="entry name" value="RamC_N"/>
    <property type="match status" value="1"/>
</dbReference>
<dbReference type="Gene3D" id="3.30.2430.10">
    <property type="entry name" value="phosphothreonine lyase"/>
    <property type="match status" value="1"/>
</dbReference>
<evidence type="ECO:0000259" key="1">
    <source>
        <dbReference type="PROSITE" id="PS50011"/>
    </source>
</evidence>
<feature type="domain" description="Protein kinase" evidence="1">
    <location>
        <begin position="173"/>
        <end position="514"/>
    </location>
</feature>
<proteinExistence type="predicted"/>
<dbReference type="Proteomes" id="UP000638836">
    <property type="component" value="Unassembled WGS sequence"/>
</dbReference>
<accession>A0ABR7TE10</accession>
<dbReference type="EMBL" id="WNJQ01000014">
    <property type="protein sequence ID" value="MBC9826229.1"/>
    <property type="molecule type" value="Genomic_DNA"/>
</dbReference>
<dbReference type="Gene3D" id="1.10.510.10">
    <property type="entry name" value="Transferase(Phosphotransferase) domain 1"/>
    <property type="match status" value="1"/>
</dbReference>
<name>A0ABR7TE10_9LACT</name>
<organism evidence="2 3">
    <name type="scientific">Carnobacterium inhibens</name>
    <dbReference type="NCBI Taxonomy" id="147709"/>
    <lineage>
        <taxon>Bacteria</taxon>
        <taxon>Bacillati</taxon>
        <taxon>Bacillota</taxon>
        <taxon>Bacilli</taxon>
        <taxon>Lactobacillales</taxon>
        <taxon>Carnobacteriaceae</taxon>
        <taxon>Carnobacterium</taxon>
    </lineage>
</organism>
<comment type="caution">
    <text evidence="2">The sequence shown here is derived from an EMBL/GenBank/DDBJ whole genome shotgun (WGS) entry which is preliminary data.</text>
</comment>
<reference evidence="2 3" key="1">
    <citation type="journal article" date="2020" name="Microorganisms">
        <title>New Insight into Antimicrobial Compounds from Food and Marine-Sourced Carnobacterium Species through Phenotype and Genome Analyses.</title>
        <authorList>
            <person name="Begrem S."/>
            <person name="Ivaniuk F."/>
            <person name="Gigout-Chevalier F."/>
            <person name="Kolypczuk L."/>
            <person name="Bonnetot S."/>
            <person name="Leroi F."/>
            <person name="Grovel O."/>
            <person name="Delbarre-Ladrat C."/>
            <person name="Passerini D."/>
        </authorList>
    </citation>
    <scope>NUCLEOTIDE SEQUENCE [LARGE SCALE GENOMIC DNA]</scope>
    <source>
        <strain evidence="2 3">MIP2551</strain>
    </source>
</reference>
<sequence>MESIFNYYITSKSEKLPEQGWKIHISAYYDNYHNILKKIETYCYSYEIPFKYTQKKHLQMFLGKNANRISSGKLITIYPSTEIEFIKIVRDLYSKLKKEKGPRILTDIRYKDCKVIYYRYGTISRKERVIISPNNEITADANKVGYLKPNFIEDPLEKYQSNEVISSYLLDNYEIEKSIQFSNYGGVYEAVNKNSLEKVIIKEFRYKTGESTTFQSVDLAENETKNLLFLKGKNYVPQLIETIVEEDNFYLIRSYIQGKSLSNLKEELTLAVIPIENKKEIHNRKKKLYSLVDKLFIKFVEMHDLGFYHNDISLNNFLIDDNSNIFFIDTDSSFLSTGNLKYVVSTTYFTDSTLLKEQTGITIDKKRLGYLIIDLTCSANDLLVIDPTGQQTKHLFLKFCYLYNFIELYSFVSELLSWKELQIEEGAHIIKSLRDEINFINNYMNCSSNITTSVKKYKPENINKIFRNIENNLKGDLPKLSESDLNYIQAHLTTFNSEKKYRKSFHLLLEKMYIKVLESEKKLFLNDQNNLSPYVNCTAGLIQVTIKYLDYYYDEKIALFCKELIESIDMTFVRNPSYKYGLSGIADTFLLAYSFYNEDIYLKKAVSKYTIIREFKNVSTNGWLYPDYHLKSDDGNFNTGIEGILYFYKQLYNILEKKVADKNVQLY</sequence>
<dbReference type="InterPro" id="IPR057929">
    <property type="entry name" value="RamC_N"/>
</dbReference>
<evidence type="ECO:0000313" key="2">
    <source>
        <dbReference type="EMBL" id="MBC9826229.1"/>
    </source>
</evidence>
<dbReference type="PROSITE" id="PS00109">
    <property type="entry name" value="PROTEIN_KINASE_TYR"/>
    <property type="match status" value="1"/>
</dbReference>